<reference evidence="2 3" key="1">
    <citation type="submission" date="2020-08" db="EMBL/GenBank/DDBJ databases">
        <title>Genome Sequencing of Nocardia wallacei strain FMUON74 and assembly.</title>
        <authorList>
            <person name="Toyokawa M."/>
            <person name="Uesaka K."/>
        </authorList>
    </citation>
    <scope>NUCLEOTIDE SEQUENCE [LARGE SCALE GENOMIC DNA]</scope>
    <source>
        <strain evidence="2 3">FMUON74</strain>
    </source>
</reference>
<keyword evidence="3" id="KW-1185">Reference proteome</keyword>
<feature type="transmembrane region" description="Helical" evidence="1">
    <location>
        <begin position="66"/>
        <end position="87"/>
    </location>
</feature>
<keyword evidence="1" id="KW-0472">Membrane</keyword>
<name>A0A7G1KTY3_9NOCA</name>
<dbReference type="EMBL" id="AP023396">
    <property type="protein sequence ID" value="BCK57653.1"/>
    <property type="molecule type" value="Genomic_DNA"/>
</dbReference>
<dbReference type="AlphaFoldDB" id="A0A7G1KTY3"/>
<feature type="transmembrane region" description="Helical" evidence="1">
    <location>
        <begin position="27"/>
        <end position="46"/>
    </location>
</feature>
<evidence type="ECO:0000313" key="3">
    <source>
        <dbReference type="Proteomes" id="UP000516173"/>
    </source>
</evidence>
<dbReference type="GeneID" id="80349862"/>
<gene>
    <name evidence="2" type="ORF">NWFMUON74_54250</name>
</gene>
<evidence type="ECO:0000313" key="2">
    <source>
        <dbReference type="EMBL" id="BCK57653.1"/>
    </source>
</evidence>
<keyword evidence="1" id="KW-1133">Transmembrane helix</keyword>
<organism evidence="2 3">
    <name type="scientific">Nocardia wallacei</name>
    <dbReference type="NCBI Taxonomy" id="480035"/>
    <lineage>
        <taxon>Bacteria</taxon>
        <taxon>Bacillati</taxon>
        <taxon>Actinomycetota</taxon>
        <taxon>Actinomycetes</taxon>
        <taxon>Mycobacteriales</taxon>
        <taxon>Nocardiaceae</taxon>
        <taxon>Nocardia</taxon>
    </lineage>
</organism>
<feature type="transmembrane region" description="Helical" evidence="1">
    <location>
        <begin position="130"/>
        <end position="157"/>
    </location>
</feature>
<dbReference type="Proteomes" id="UP000516173">
    <property type="component" value="Chromosome"/>
</dbReference>
<dbReference type="RefSeq" id="WP_187684532.1">
    <property type="nucleotide sequence ID" value="NZ_AP023396.1"/>
</dbReference>
<sequence>MPNKFESPAGWAPPGAQFQNRGLGGRTVGGVLFGLVVTPIGIALAAKGGADIRYWVIVGAVTDRWTASLEIIGGSLLLLLVVVTAAFAPLGTTVAALVWGILPGILHLLFPDETFALITDLPFLDPSMQVALHAWVTYGFALISGFFLLGAGIVGTLRKN</sequence>
<feature type="transmembrane region" description="Helical" evidence="1">
    <location>
        <begin position="94"/>
        <end position="110"/>
    </location>
</feature>
<keyword evidence="1" id="KW-0812">Transmembrane</keyword>
<dbReference type="KEGG" id="nwl:NWFMUON74_54250"/>
<protein>
    <submittedName>
        <fullName evidence="2">Uncharacterized protein</fullName>
    </submittedName>
</protein>
<proteinExistence type="predicted"/>
<evidence type="ECO:0000256" key="1">
    <source>
        <dbReference type="SAM" id="Phobius"/>
    </source>
</evidence>
<accession>A0A7G1KTY3</accession>